<reference evidence="2" key="1">
    <citation type="submission" date="2022-11" db="EMBL/GenBank/DDBJ databases">
        <title>Lacinutrix neustonica HL-RS19T sp. nov., isolated from the surface microlayer sample of brackish Lake Shihwa.</title>
        <authorList>
            <person name="Choi J.Y."/>
            <person name="Hwang C.Y."/>
        </authorList>
    </citation>
    <scope>NUCLEOTIDE SEQUENCE</scope>
    <source>
        <strain evidence="2">HL-RS19</strain>
    </source>
</reference>
<evidence type="ECO:0000256" key="1">
    <source>
        <dbReference type="SAM" id="Phobius"/>
    </source>
</evidence>
<accession>A0A9E8MUW0</accession>
<dbReference type="AlphaFoldDB" id="A0A9E8MUW0"/>
<keyword evidence="1" id="KW-0472">Membrane</keyword>
<evidence type="ECO:0000313" key="3">
    <source>
        <dbReference type="Proteomes" id="UP001164705"/>
    </source>
</evidence>
<feature type="transmembrane region" description="Helical" evidence="1">
    <location>
        <begin position="181"/>
        <end position="199"/>
    </location>
</feature>
<evidence type="ECO:0000313" key="2">
    <source>
        <dbReference type="EMBL" id="WAC01077.1"/>
    </source>
</evidence>
<dbReference type="RefSeq" id="WP_267675640.1">
    <property type="nucleotide sequence ID" value="NZ_CP113088.1"/>
</dbReference>
<feature type="transmembrane region" description="Helical" evidence="1">
    <location>
        <begin position="146"/>
        <end position="169"/>
    </location>
</feature>
<organism evidence="2 3">
    <name type="scientific">Lacinutrix neustonica</name>
    <dbReference type="NCBI Taxonomy" id="2980107"/>
    <lineage>
        <taxon>Bacteria</taxon>
        <taxon>Pseudomonadati</taxon>
        <taxon>Bacteroidota</taxon>
        <taxon>Flavobacteriia</taxon>
        <taxon>Flavobacteriales</taxon>
        <taxon>Flavobacteriaceae</taxon>
        <taxon>Lacinutrix</taxon>
    </lineage>
</organism>
<name>A0A9E8MUW0_9FLAO</name>
<feature type="transmembrane region" description="Helical" evidence="1">
    <location>
        <begin position="205"/>
        <end position="226"/>
    </location>
</feature>
<keyword evidence="1" id="KW-1133">Transmembrane helix</keyword>
<feature type="transmembrane region" description="Helical" evidence="1">
    <location>
        <begin position="12"/>
        <end position="29"/>
    </location>
</feature>
<feature type="transmembrane region" description="Helical" evidence="1">
    <location>
        <begin position="121"/>
        <end position="140"/>
    </location>
</feature>
<sequence>MVSKDEKIIASFLIALVISRMVLVVLQPVSKLSSVIIGNDNAIEKQKQAINLMTGAIIYITLLFVILLATWLDVLLNFWLTNPETIKNVLYAFGFIVFGLIPYAFFQGLKGIIEIKFFKPYNLYSLIIALIIHIVLYFILKNFYSTLAALSISLALAFISLGINTAIWCRKDFFGNKYFRFEVLIFLGVILFIANYFANKYFNNILGFIIFTLISTFLYVSIIFIVKPSFIKEAINVLLKRKTL</sequence>
<keyword evidence="3" id="KW-1185">Reference proteome</keyword>
<feature type="transmembrane region" description="Helical" evidence="1">
    <location>
        <begin position="49"/>
        <end position="69"/>
    </location>
</feature>
<dbReference type="EMBL" id="CP113088">
    <property type="protein sequence ID" value="WAC01077.1"/>
    <property type="molecule type" value="Genomic_DNA"/>
</dbReference>
<dbReference type="KEGG" id="lnu:N7U66_12945"/>
<feature type="transmembrane region" description="Helical" evidence="1">
    <location>
        <begin position="89"/>
        <end position="109"/>
    </location>
</feature>
<protein>
    <submittedName>
        <fullName evidence="2">Uncharacterized protein</fullName>
    </submittedName>
</protein>
<proteinExistence type="predicted"/>
<dbReference type="Proteomes" id="UP001164705">
    <property type="component" value="Chromosome"/>
</dbReference>
<gene>
    <name evidence="2" type="ORF">N7U66_12945</name>
</gene>
<keyword evidence="1" id="KW-0812">Transmembrane</keyword>